<evidence type="ECO:0000256" key="1">
    <source>
        <dbReference type="ARBA" id="ARBA00004370"/>
    </source>
</evidence>
<evidence type="ECO:0000256" key="2">
    <source>
        <dbReference type="ARBA" id="ARBA00023136"/>
    </source>
</evidence>
<keyword evidence="7" id="KW-1185">Reference proteome</keyword>
<dbReference type="PANTHER" id="PTHR37042">
    <property type="entry name" value="OUTER MEMBRANE PROTEIN RV1973"/>
    <property type="match status" value="1"/>
</dbReference>
<feature type="transmembrane region" description="Helical" evidence="4">
    <location>
        <begin position="139"/>
        <end position="160"/>
    </location>
</feature>
<dbReference type="PROSITE" id="PS50076">
    <property type="entry name" value="DNAJ_2"/>
    <property type="match status" value="1"/>
</dbReference>
<name>A0ABW0ZPQ4_9ACTN</name>
<reference evidence="7" key="1">
    <citation type="journal article" date="2019" name="Int. J. Syst. Evol. Microbiol.">
        <title>The Global Catalogue of Microorganisms (GCM) 10K type strain sequencing project: providing services to taxonomists for standard genome sequencing and annotation.</title>
        <authorList>
            <consortium name="The Broad Institute Genomics Platform"/>
            <consortium name="The Broad Institute Genome Sequencing Center for Infectious Disease"/>
            <person name="Wu L."/>
            <person name="Ma J."/>
        </authorList>
    </citation>
    <scope>NUCLEOTIDE SEQUENCE [LARGE SCALE GENOMIC DNA]</scope>
    <source>
        <strain evidence="7">YIM 94188</strain>
    </source>
</reference>
<evidence type="ECO:0000313" key="6">
    <source>
        <dbReference type="EMBL" id="MFC5731088.1"/>
    </source>
</evidence>
<feature type="compositionally biased region" description="Basic and acidic residues" evidence="3">
    <location>
        <begin position="59"/>
        <end position="74"/>
    </location>
</feature>
<accession>A0ABW0ZPQ4</accession>
<keyword evidence="4" id="KW-0812">Transmembrane</keyword>
<keyword evidence="4" id="KW-1133">Transmembrane helix</keyword>
<feature type="domain" description="J" evidence="5">
    <location>
        <begin position="4"/>
        <end position="61"/>
    </location>
</feature>
<dbReference type="InterPro" id="IPR001623">
    <property type="entry name" value="DnaJ_domain"/>
</dbReference>
<dbReference type="Proteomes" id="UP001596072">
    <property type="component" value="Unassembled WGS sequence"/>
</dbReference>
<feature type="compositionally biased region" description="Acidic residues" evidence="3">
    <location>
        <begin position="100"/>
        <end position="113"/>
    </location>
</feature>
<comment type="subcellular location">
    <subcellularLocation>
        <location evidence="1">Membrane</location>
    </subcellularLocation>
</comment>
<dbReference type="EMBL" id="JBHSNS010000012">
    <property type="protein sequence ID" value="MFC5731088.1"/>
    <property type="molecule type" value="Genomic_DNA"/>
</dbReference>
<sequence length="314" mass="33185">MSPNLYDLLDVDEAATPDQIRTAWKSAIADLDPTDRRFRAFNDAAGVLLDPDKRAAYDAELAEARADEDRHSEPVDDEPEDDQPEADQPDAAPVLVPDADVPDADVPDADVPDADLPAEARTGEDADAAAPAPAGPPGWALGAAAVAAVLSVALAVWVLATPGVRVDAADSPGAIAERAVVQERAALAAEQAAEQMVGPVLSYNHKTMAEDLERIRGNMTDKLGEKQAASWPDITKEAEEQQIVVEAAATGAALTRVASDGERATVVVFVDQQVQKKDAEPFVLRMWATMSLVKASGSEGRWLLDDICTDDSCG</sequence>
<gene>
    <name evidence="6" type="ORF">ACFPQB_19390</name>
</gene>
<keyword evidence="2 4" id="KW-0472">Membrane</keyword>
<organism evidence="6 7">
    <name type="scientific">Nocardioides vastitatis</name>
    <dbReference type="NCBI Taxonomy" id="2568655"/>
    <lineage>
        <taxon>Bacteria</taxon>
        <taxon>Bacillati</taxon>
        <taxon>Actinomycetota</taxon>
        <taxon>Actinomycetes</taxon>
        <taxon>Propionibacteriales</taxon>
        <taxon>Nocardioidaceae</taxon>
        <taxon>Nocardioides</taxon>
    </lineage>
</organism>
<evidence type="ECO:0000259" key="5">
    <source>
        <dbReference type="PROSITE" id="PS50076"/>
    </source>
</evidence>
<protein>
    <submittedName>
        <fullName evidence="6">J domain-containing protein</fullName>
    </submittedName>
</protein>
<dbReference type="InterPro" id="IPR036869">
    <property type="entry name" value="J_dom_sf"/>
</dbReference>
<feature type="compositionally biased region" description="Low complexity" evidence="3">
    <location>
        <begin position="89"/>
        <end position="99"/>
    </location>
</feature>
<dbReference type="SUPFAM" id="SSF46565">
    <property type="entry name" value="Chaperone J-domain"/>
    <property type="match status" value="1"/>
</dbReference>
<proteinExistence type="predicted"/>
<feature type="region of interest" description="Disordered" evidence="3">
    <location>
        <begin position="59"/>
        <end position="134"/>
    </location>
</feature>
<dbReference type="RefSeq" id="WP_378527675.1">
    <property type="nucleotide sequence ID" value="NZ_JBHSNS010000012.1"/>
</dbReference>
<comment type="caution">
    <text evidence="6">The sequence shown here is derived from an EMBL/GenBank/DDBJ whole genome shotgun (WGS) entry which is preliminary data.</text>
</comment>
<evidence type="ECO:0000313" key="7">
    <source>
        <dbReference type="Proteomes" id="UP001596072"/>
    </source>
</evidence>
<evidence type="ECO:0000256" key="4">
    <source>
        <dbReference type="SAM" id="Phobius"/>
    </source>
</evidence>
<feature type="compositionally biased region" description="Acidic residues" evidence="3">
    <location>
        <begin position="75"/>
        <end position="88"/>
    </location>
</feature>
<dbReference type="PANTHER" id="PTHR37042:SF4">
    <property type="entry name" value="OUTER MEMBRANE PROTEIN RV1973"/>
    <property type="match status" value="1"/>
</dbReference>
<dbReference type="Gene3D" id="1.10.287.110">
    <property type="entry name" value="DnaJ domain"/>
    <property type="match status" value="1"/>
</dbReference>
<evidence type="ECO:0000256" key="3">
    <source>
        <dbReference type="SAM" id="MobiDB-lite"/>
    </source>
</evidence>